<feature type="region of interest" description="Disordered" evidence="1">
    <location>
        <begin position="47"/>
        <end position="73"/>
    </location>
</feature>
<protein>
    <submittedName>
        <fullName evidence="2">Uncharacterized protein</fullName>
    </submittedName>
</protein>
<dbReference type="Proteomes" id="UP000322234">
    <property type="component" value="Unassembled WGS sequence"/>
</dbReference>
<organism evidence="2 3">
    <name type="scientific">Bos mutus</name>
    <name type="common">wild yak</name>
    <dbReference type="NCBI Taxonomy" id="72004"/>
    <lineage>
        <taxon>Eukaryota</taxon>
        <taxon>Metazoa</taxon>
        <taxon>Chordata</taxon>
        <taxon>Craniata</taxon>
        <taxon>Vertebrata</taxon>
        <taxon>Euteleostomi</taxon>
        <taxon>Mammalia</taxon>
        <taxon>Eutheria</taxon>
        <taxon>Laurasiatheria</taxon>
        <taxon>Artiodactyla</taxon>
        <taxon>Ruminantia</taxon>
        <taxon>Pecora</taxon>
        <taxon>Bovidae</taxon>
        <taxon>Bovinae</taxon>
        <taxon>Bos</taxon>
    </lineage>
</organism>
<name>A0A6B0SFE5_9CETA</name>
<feature type="compositionally biased region" description="Basic and acidic residues" evidence="1">
    <location>
        <begin position="51"/>
        <end position="65"/>
    </location>
</feature>
<dbReference type="AlphaFoldDB" id="A0A6B0SFE5"/>
<keyword evidence="3" id="KW-1185">Reference proteome</keyword>
<proteinExistence type="predicted"/>
<feature type="region of interest" description="Disordered" evidence="1">
    <location>
        <begin position="1"/>
        <end position="21"/>
    </location>
</feature>
<evidence type="ECO:0000256" key="1">
    <source>
        <dbReference type="SAM" id="MobiDB-lite"/>
    </source>
</evidence>
<dbReference type="EMBL" id="VBQZ03000264">
    <property type="protein sequence ID" value="MXQ98674.1"/>
    <property type="molecule type" value="Genomic_DNA"/>
</dbReference>
<feature type="compositionally biased region" description="Basic and acidic residues" evidence="1">
    <location>
        <begin position="7"/>
        <end position="21"/>
    </location>
</feature>
<accession>A0A6B0SFE5</accession>
<comment type="caution">
    <text evidence="2">The sequence shown here is derived from an EMBL/GenBank/DDBJ whole genome shotgun (WGS) entry which is preliminary data.</text>
</comment>
<sequence length="73" mass="8034">MGSASSGREDDAAGRDSNSRERALLGDARVIKESIFGWEQRTHLSFSARSSDSECEHNTEKRQDDLQAFGTGD</sequence>
<reference evidence="2" key="1">
    <citation type="submission" date="2019-10" db="EMBL/GenBank/DDBJ databases">
        <title>The sequence and de novo assembly of the wild yak genome.</title>
        <authorList>
            <person name="Liu Y."/>
        </authorList>
    </citation>
    <scope>NUCLEOTIDE SEQUENCE [LARGE SCALE GENOMIC DNA]</scope>
    <source>
        <strain evidence="2">WY2019</strain>
    </source>
</reference>
<gene>
    <name evidence="2" type="ORF">E5288_WYG005061</name>
</gene>
<evidence type="ECO:0000313" key="2">
    <source>
        <dbReference type="EMBL" id="MXQ98674.1"/>
    </source>
</evidence>
<evidence type="ECO:0000313" key="3">
    <source>
        <dbReference type="Proteomes" id="UP000322234"/>
    </source>
</evidence>